<evidence type="ECO:0000256" key="2">
    <source>
        <dbReference type="SAM" id="Phobius"/>
    </source>
</evidence>
<keyword evidence="2" id="KW-1133">Transmembrane helix</keyword>
<feature type="region of interest" description="Disordered" evidence="1">
    <location>
        <begin position="1"/>
        <end position="33"/>
    </location>
</feature>
<feature type="transmembrane region" description="Helical" evidence="2">
    <location>
        <begin position="133"/>
        <end position="155"/>
    </location>
</feature>
<evidence type="ECO:0000313" key="3">
    <source>
        <dbReference type="EMBL" id="MFC5379428.1"/>
    </source>
</evidence>
<sequence>MRRRARRGASDPARDTAPAQPPTPPAPAHEPAPAVTLGGLLRGVALVGPPVTVATALLFYFGWATTHAQAAAMGLDESIFGMGTTDYVLRSLDALFVPVLVGSAALIAWSAFRARVVHDVESGAAGARRTPPAARVALHLWWVWAALTVALAVWWPPGRDLVVPLGLAVLVLLLHHRSVVRHRLDATSRDSHGPRRVLPSGRSTLVGVLVTALLFWEVAEYAEVVGRGRADAVVAAVGTRSGVVVFSERDLQLAPPVRTDEVGDETSRYRFRYEGLRLLQRTGDTWFLVPDDWQPGTRPLVALRDDAGMRLEFQGPPR</sequence>
<dbReference type="Proteomes" id="UP001596122">
    <property type="component" value="Unassembled WGS sequence"/>
</dbReference>
<keyword evidence="2" id="KW-0812">Transmembrane</keyword>
<feature type="transmembrane region" description="Helical" evidence="2">
    <location>
        <begin position="44"/>
        <end position="63"/>
    </location>
</feature>
<evidence type="ECO:0000313" key="4">
    <source>
        <dbReference type="Proteomes" id="UP001596122"/>
    </source>
</evidence>
<protein>
    <submittedName>
        <fullName evidence="3">Uncharacterized protein</fullName>
    </submittedName>
</protein>
<proteinExistence type="predicted"/>
<evidence type="ECO:0000256" key="1">
    <source>
        <dbReference type="SAM" id="MobiDB-lite"/>
    </source>
</evidence>
<organism evidence="3 4">
    <name type="scientific">Aquipuribacter nitratireducens</name>
    <dbReference type="NCBI Taxonomy" id="650104"/>
    <lineage>
        <taxon>Bacteria</taxon>
        <taxon>Bacillati</taxon>
        <taxon>Actinomycetota</taxon>
        <taxon>Actinomycetes</taxon>
        <taxon>Micrococcales</taxon>
        <taxon>Intrasporangiaceae</taxon>
        <taxon>Aquipuribacter</taxon>
    </lineage>
</organism>
<feature type="transmembrane region" description="Helical" evidence="2">
    <location>
        <begin position="94"/>
        <end position="112"/>
    </location>
</feature>
<accession>A0ABW0GIY5</accession>
<reference evidence="4" key="1">
    <citation type="journal article" date="2019" name="Int. J. Syst. Evol. Microbiol.">
        <title>The Global Catalogue of Microorganisms (GCM) 10K type strain sequencing project: providing services to taxonomists for standard genome sequencing and annotation.</title>
        <authorList>
            <consortium name="The Broad Institute Genomics Platform"/>
            <consortium name="The Broad Institute Genome Sequencing Center for Infectious Disease"/>
            <person name="Wu L."/>
            <person name="Ma J."/>
        </authorList>
    </citation>
    <scope>NUCLEOTIDE SEQUENCE [LARGE SCALE GENOMIC DNA]</scope>
    <source>
        <strain evidence="4">CCUG 43114</strain>
    </source>
</reference>
<dbReference type="EMBL" id="JBHSLD010000001">
    <property type="protein sequence ID" value="MFC5379428.1"/>
    <property type="molecule type" value="Genomic_DNA"/>
</dbReference>
<feature type="compositionally biased region" description="Pro residues" evidence="1">
    <location>
        <begin position="19"/>
        <end position="30"/>
    </location>
</feature>
<name>A0ABW0GIY5_9MICO</name>
<gene>
    <name evidence="3" type="ORF">ACFPJ6_01360</name>
</gene>
<dbReference type="RefSeq" id="WP_340266395.1">
    <property type="nucleotide sequence ID" value="NZ_JBBEOG010000001.1"/>
</dbReference>
<comment type="caution">
    <text evidence="3">The sequence shown here is derived from an EMBL/GenBank/DDBJ whole genome shotgun (WGS) entry which is preliminary data.</text>
</comment>
<keyword evidence="2" id="KW-0472">Membrane</keyword>
<keyword evidence="4" id="KW-1185">Reference proteome</keyword>
<feature type="transmembrane region" description="Helical" evidence="2">
    <location>
        <begin position="161"/>
        <end position="180"/>
    </location>
</feature>